<sequence length="218" mass="25458">FSAVKPKSTQYTLEKETQLPTETFFLSTPPIALLSSLASKIQDLVAIRAYDHMNINPAQAKNRAILIQAYNHYLHWVLCDFWKEFAIMNKFPKRYQGILAQIKSYCNDEYDPKRKFFRQLELAMFNAAGEVLPGYIKIHSFSKGPSHQLLQLSMPWLFFPDAKESLASKQKTHPEEKLTDSSFTLKYWVILMQMIKMTPTMKQTMMILKAKEMTFTLW</sequence>
<dbReference type="VEuPathDB" id="FungiDB:VP01_905g3"/>
<feature type="non-terminal residue" evidence="1">
    <location>
        <position position="1"/>
    </location>
</feature>
<dbReference type="AlphaFoldDB" id="A0A0L6U7N7"/>
<organism evidence="1 2">
    <name type="scientific">Puccinia sorghi</name>
    <dbReference type="NCBI Taxonomy" id="27349"/>
    <lineage>
        <taxon>Eukaryota</taxon>
        <taxon>Fungi</taxon>
        <taxon>Dikarya</taxon>
        <taxon>Basidiomycota</taxon>
        <taxon>Pucciniomycotina</taxon>
        <taxon>Pucciniomycetes</taxon>
        <taxon>Pucciniales</taxon>
        <taxon>Pucciniaceae</taxon>
        <taxon>Puccinia</taxon>
    </lineage>
</organism>
<name>A0A0L6U7N7_9BASI</name>
<gene>
    <name evidence="1" type="ORF">VP01_905g3</name>
</gene>
<keyword evidence="2" id="KW-1185">Reference proteome</keyword>
<proteinExistence type="predicted"/>
<protein>
    <submittedName>
        <fullName evidence="1">Uncharacterized protein</fullName>
    </submittedName>
</protein>
<evidence type="ECO:0000313" key="1">
    <source>
        <dbReference type="EMBL" id="KNZ44538.1"/>
    </source>
</evidence>
<accession>A0A0L6U7N7</accession>
<evidence type="ECO:0000313" key="2">
    <source>
        <dbReference type="Proteomes" id="UP000037035"/>
    </source>
</evidence>
<dbReference type="Proteomes" id="UP000037035">
    <property type="component" value="Unassembled WGS sequence"/>
</dbReference>
<reference evidence="1 2" key="1">
    <citation type="submission" date="2015-08" db="EMBL/GenBank/DDBJ databases">
        <title>Next Generation Sequencing and Analysis of the Genome of Puccinia sorghi L Schw, the Causal Agent of Maize Common Rust.</title>
        <authorList>
            <person name="Rochi L."/>
            <person name="Burguener G."/>
            <person name="Darino M."/>
            <person name="Turjanski A."/>
            <person name="Kreff E."/>
            <person name="Dieguez M.J."/>
            <person name="Sacco F."/>
        </authorList>
    </citation>
    <scope>NUCLEOTIDE SEQUENCE [LARGE SCALE GENOMIC DNA]</scope>
    <source>
        <strain evidence="1 2">RO10H11247</strain>
    </source>
</reference>
<comment type="caution">
    <text evidence="1">The sequence shown here is derived from an EMBL/GenBank/DDBJ whole genome shotgun (WGS) entry which is preliminary data.</text>
</comment>
<dbReference type="EMBL" id="LAVV01014671">
    <property type="protein sequence ID" value="KNZ44538.1"/>
    <property type="molecule type" value="Genomic_DNA"/>
</dbReference>
<dbReference type="STRING" id="27349.A0A0L6U7N7"/>